<comment type="caution">
    <text evidence="1">The sequence shown here is derived from an EMBL/GenBank/DDBJ whole genome shotgun (WGS) entry which is preliminary data.</text>
</comment>
<proteinExistence type="predicted"/>
<organism evidence="1 2">
    <name type="scientific">Thermalbibacter longus</name>
    <dbReference type="NCBI Taxonomy" id="2951981"/>
    <lineage>
        <taxon>Bacteria</taxon>
        <taxon>Pseudomonadati</taxon>
        <taxon>Thermomicrobiota</taxon>
        <taxon>Thermomicrobia</taxon>
        <taxon>Thermomicrobiales</taxon>
        <taxon>Thermomicrobiaceae</taxon>
        <taxon>Thermalbibacter</taxon>
    </lineage>
</organism>
<accession>A0AA41WG77</accession>
<keyword evidence="2" id="KW-1185">Reference proteome</keyword>
<sequence>MGRRRQPASEQQALFTALVKALVAAIGAELRGDRETRDALAAEAQRLAATLDCRWPGWRAWASRNLRRKR</sequence>
<dbReference type="EMBL" id="JAMSLR010000009">
    <property type="protein sequence ID" value="MCM8750009.1"/>
    <property type="molecule type" value="Genomic_DNA"/>
</dbReference>
<protein>
    <submittedName>
        <fullName evidence="1">Uncharacterized protein</fullName>
    </submittedName>
</protein>
<dbReference type="AlphaFoldDB" id="A0AA41WG77"/>
<dbReference type="Proteomes" id="UP001165306">
    <property type="component" value="Unassembled WGS sequence"/>
</dbReference>
<evidence type="ECO:0000313" key="1">
    <source>
        <dbReference type="EMBL" id="MCM8750009.1"/>
    </source>
</evidence>
<gene>
    <name evidence="1" type="ORF">NET02_12700</name>
</gene>
<name>A0AA41WG77_9BACT</name>
<dbReference type="RefSeq" id="WP_284057795.1">
    <property type="nucleotide sequence ID" value="NZ_JAMSLR010000009.1"/>
</dbReference>
<reference evidence="1" key="1">
    <citation type="submission" date="2022-06" db="EMBL/GenBank/DDBJ databases">
        <title>CFH 74404 Thermomicrobiaceae sp.</title>
        <authorList>
            <person name="Ming H."/>
            <person name="Li W.-J."/>
            <person name="Zhao Z."/>
        </authorList>
    </citation>
    <scope>NUCLEOTIDE SEQUENCE</scope>
    <source>
        <strain evidence="1">CFH 74404</strain>
    </source>
</reference>
<evidence type="ECO:0000313" key="2">
    <source>
        <dbReference type="Proteomes" id="UP001165306"/>
    </source>
</evidence>